<keyword evidence="1" id="KW-0678">Repressor</keyword>
<dbReference type="Pfam" id="PF13977">
    <property type="entry name" value="TetR_C_6"/>
    <property type="match status" value="1"/>
</dbReference>
<dbReference type="InterPro" id="IPR050109">
    <property type="entry name" value="HTH-type_TetR-like_transc_reg"/>
</dbReference>
<dbReference type="InterPro" id="IPR001647">
    <property type="entry name" value="HTH_TetR"/>
</dbReference>
<comment type="caution">
    <text evidence="7">The sequence shown here is derived from an EMBL/GenBank/DDBJ whole genome shotgun (WGS) entry which is preliminary data.</text>
</comment>
<dbReference type="EMBL" id="SJPU01000004">
    <property type="protein sequence ID" value="TWU10269.1"/>
    <property type="molecule type" value="Genomic_DNA"/>
</dbReference>
<gene>
    <name evidence="7" type="primary">betI</name>
    <name evidence="7" type="ORF">Poly21_52400</name>
</gene>
<feature type="domain" description="HTH tetR-type" evidence="6">
    <location>
        <begin position="8"/>
        <end position="68"/>
    </location>
</feature>
<dbReference type="Proteomes" id="UP000319908">
    <property type="component" value="Unassembled WGS sequence"/>
</dbReference>
<evidence type="ECO:0000256" key="5">
    <source>
        <dbReference type="PROSITE-ProRule" id="PRU00335"/>
    </source>
</evidence>
<dbReference type="PANTHER" id="PTHR30055:SF223">
    <property type="entry name" value="HTH-TYPE TRANSCRIPTIONAL REGULATOR UIDR"/>
    <property type="match status" value="1"/>
</dbReference>
<dbReference type="AlphaFoldDB" id="A0A5C6BG79"/>
<dbReference type="RefSeq" id="WP_146409684.1">
    <property type="nucleotide sequence ID" value="NZ_SJPU01000004.1"/>
</dbReference>
<accession>A0A5C6BG79</accession>
<dbReference type="GO" id="GO:0000976">
    <property type="term" value="F:transcription cis-regulatory region binding"/>
    <property type="evidence" value="ECO:0007669"/>
    <property type="project" value="TreeGrafter"/>
</dbReference>
<dbReference type="InterPro" id="IPR009057">
    <property type="entry name" value="Homeodomain-like_sf"/>
</dbReference>
<sequence>MPKRVSHRERRCEIIDALLQTAGEEGLHAVSMRTVAAKAGVSLRQVQFYFGDKASLMQSALERLEELSHARWEQRKQQLPQTPTVRQHLEAFLEEALPTDEESRLFQRVWSAYAILAMNDQELAKKPFVEGPKRLEKQLATIFASGQERGELLESIAPLIESARLLALNHGLGMSVLVGQRTPKQAMAILHYHLDSIFKD</sequence>
<dbReference type="PANTHER" id="PTHR30055">
    <property type="entry name" value="HTH-TYPE TRANSCRIPTIONAL REGULATOR RUTR"/>
    <property type="match status" value="1"/>
</dbReference>
<dbReference type="OrthoDB" id="9816296at2"/>
<reference evidence="7 8" key="1">
    <citation type="journal article" date="2020" name="Antonie Van Leeuwenhoek">
        <title>Rhodopirellula heiligendammensis sp. nov., Rhodopirellula pilleata sp. nov., and Rhodopirellula solitaria sp. nov. isolated from natural or artificial marine surfaces in Northern Germany and California, USA, and emended description of the genus Rhodopirellula.</title>
        <authorList>
            <person name="Kallscheuer N."/>
            <person name="Wiegand S."/>
            <person name="Jogler M."/>
            <person name="Boedeker C."/>
            <person name="Peeters S.H."/>
            <person name="Rast P."/>
            <person name="Heuer A."/>
            <person name="Jetten M.S.M."/>
            <person name="Rohde M."/>
            <person name="Jogler C."/>
        </authorList>
    </citation>
    <scope>NUCLEOTIDE SEQUENCE [LARGE SCALE GENOMIC DNA]</scope>
    <source>
        <strain evidence="7 8">Poly21</strain>
    </source>
</reference>
<evidence type="ECO:0000256" key="2">
    <source>
        <dbReference type="ARBA" id="ARBA00023015"/>
    </source>
</evidence>
<proteinExistence type="predicted"/>
<keyword evidence="3 5" id="KW-0238">DNA-binding</keyword>
<keyword evidence="4" id="KW-0804">Transcription</keyword>
<evidence type="ECO:0000256" key="4">
    <source>
        <dbReference type="ARBA" id="ARBA00023163"/>
    </source>
</evidence>
<dbReference type="InterPro" id="IPR036271">
    <property type="entry name" value="Tet_transcr_reg_TetR-rel_C_sf"/>
</dbReference>
<evidence type="ECO:0000256" key="1">
    <source>
        <dbReference type="ARBA" id="ARBA00022491"/>
    </source>
</evidence>
<dbReference type="SUPFAM" id="SSF46689">
    <property type="entry name" value="Homeodomain-like"/>
    <property type="match status" value="1"/>
</dbReference>
<evidence type="ECO:0000259" key="6">
    <source>
        <dbReference type="PROSITE" id="PS50977"/>
    </source>
</evidence>
<evidence type="ECO:0000313" key="7">
    <source>
        <dbReference type="EMBL" id="TWU10269.1"/>
    </source>
</evidence>
<dbReference type="Pfam" id="PF00440">
    <property type="entry name" value="TetR_N"/>
    <property type="match status" value="1"/>
</dbReference>
<keyword evidence="2" id="KW-0805">Transcription regulation</keyword>
<name>A0A5C6BG79_9BACT</name>
<dbReference type="SUPFAM" id="SSF48498">
    <property type="entry name" value="Tetracyclin repressor-like, C-terminal domain"/>
    <property type="match status" value="1"/>
</dbReference>
<keyword evidence="8" id="KW-1185">Reference proteome</keyword>
<evidence type="ECO:0000313" key="8">
    <source>
        <dbReference type="Proteomes" id="UP000319908"/>
    </source>
</evidence>
<organism evidence="7 8">
    <name type="scientific">Allorhodopirellula heiligendammensis</name>
    <dbReference type="NCBI Taxonomy" id="2714739"/>
    <lineage>
        <taxon>Bacteria</taxon>
        <taxon>Pseudomonadati</taxon>
        <taxon>Planctomycetota</taxon>
        <taxon>Planctomycetia</taxon>
        <taxon>Pirellulales</taxon>
        <taxon>Pirellulaceae</taxon>
        <taxon>Allorhodopirellula</taxon>
    </lineage>
</organism>
<protein>
    <submittedName>
        <fullName evidence="7">HTH-type transcriptional regulator BetI</fullName>
    </submittedName>
</protein>
<evidence type="ECO:0000256" key="3">
    <source>
        <dbReference type="ARBA" id="ARBA00023125"/>
    </source>
</evidence>
<dbReference type="InterPro" id="IPR039538">
    <property type="entry name" value="BetI_C"/>
</dbReference>
<dbReference type="Gene3D" id="1.10.357.10">
    <property type="entry name" value="Tetracycline Repressor, domain 2"/>
    <property type="match status" value="1"/>
</dbReference>
<dbReference type="GO" id="GO:0003700">
    <property type="term" value="F:DNA-binding transcription factor activity"/>
    <property type="evidence" value="ECO:0007669"/>
    <property type="project" value="TreeGrafter"/>
</dbReference>
<dbReference type="PROSITE" id="PS50977">
    <property type="entry name" value="HTH_TETR_2"/>
    <property type="match status" value="1"/>
</dbReference>
<feature type="DNA-binding region" description="H-T-H motif" evidence="5">
    <location>
        <begin position="31"/>
        <end position="50"/>
    </location>
</feature>